<dbReference type="AlphaFoldDB" id="A0A1J5TIH0"/>
<dbReference type="Pfam" id="PF01918">
    <property type="entry name" value="Alba"/>
    <property type="match status" value="1"/>
</dbReference>
<dbReference type="SUPFAM" id="SSF82704">
    <property type="entry name" value="AlbA-like"/>
    <property type="match status" value="1"/>
</dbReference>
<organism evidence="2 3">
    <name type="scientific">Marine Group III euryarchaeote CG-Epi4</name>
    <dbReference type="NCBI Taxonomy" id="1888998"/>
    <lineage>
        <taxon>Archaea</taxon>
        <taxon>Methanobacteriati</taxon>
        <taxon>Thermoplasmatota</taxon>
        <taxon>Thermoplasmata</taxon>
        <taxon>Candidatus Thermoprofundales</taxon>
    </lineage>
</organism>
<reference evidence="2 3" key="1">
    <citation type="submission" date="2016-08" db="EMBL/GenBank/DDBJ databases">
        <title>New Insights into Marine Group III Euryarchaeota, from dark to light.</title>
        <authorList>
            <person name="Haro-Moreno J.M."/>
            <person name="Rodriguez-Valera F."/>
            <person name="Lopez-Garcia P."/>
            <person name="Moreira D."/>
            <person name="Martin-Cuadrado A.B."/>
        </authorList>
    </citation>
    <scope>NUCLEOTIDE SEQUENCE [LARGE SCALE GENOMIC DNA]</scope>
    <source>
        <strain evidence="2">CG-Epi4</strain>
    </source>
</reference>
<dbReference type="Proteomes" id="UP000183375">
    <property type="component" value="Unassembled WGS sequence"/>
</dbReference>
<gene>
    <name evidence="2" type="ORF">BEU01_01095</name>
</gene>
<evidence type="ECO:0000259" key="1">
    <source>
        <dbReference type="Pfam" id="PF01918"/>
    </source>
</evidence>
<comment type="caution">
    <text evidence="2">The sequence shown here is derived from an EMBL/GenBank/DDBJ whole genome shotgun (WGS) entry which is preliminary data.</text>
</comment>
<sequence length="80" mass="9189">MLSYFSRDEIESVHLKARGKSISNAVNVAEQFKNRFKQEVEVHVHNVEIGTEEVPRKDRKGKIKMSFIDITMLKSGEAEP</sequence>
<dbReference type="GO" id="GO:0003676">
    <property type="term" value="F:nucleic acid binding"/>
    <property type="evidence" value="ECO:0007669"/>
    <property type="project" value="InterPro"/>
</dbReference>
<dbReference type="InterPro" id="IPR002775">
    <property type="entry name" value="DNA/RNA-bd_Alba-like"/>
</dbReference>
<dbReference type="EMBL" id="MIYX01000019">
    <property type="protein sequence ID" value="OIR20743.1"/>
    <property type="molecule type" value="Genomic_DNA"/>
</dbReference>
<evidence type="ECO:0000313" key="3">
    <source>
        <dbReference type="Proteomes" id="UP000183375"/>
    </source>
</evidence>
<accession>A0A1J5TIH0</accession>
<dbReference type="InterPro" id="IPR036882">
    <property type="entry name" value="Alba-like_dom_sf"/>
</dbReference>
<proteinExistence type="predicted"/>
<dbReference type="Gene3D" id="3.30.110.20">
    <property type="entry name" value="Alba-like domain"/>
    <property type="match status" value="1"/>
</dbReference>
<protein>
    <recommendedName>
        <fullName evidence="1">DNA/RNA-binding protein Alba-like domain-containing protein</fullName>
    </recommendedName>
</protein>
<evidence type="ECO:0000313" key="2">
    <source>
        <dbReference type="EMBL" id="OIR20743.1"/>
    </source>
</evidence>
<name>A0A1J5TIH0_9ARCH</name>
<feature type="domain" description="DNA/RNA-binding protein Alba-like" evidence="1">
    <location>
        <begin position="10"/>
        <end position="42"/>
    </location>
</feature>